<dbReference type="CDD" id="cd05380">
    <property type="entry name" value="CAP_euk"/>
    <property type="match status" value="1"/>
</dbReference>
<feature type="domain" description="SCP" evidence="4">
    <location>
        <begin position="60"/>
        <end position="216"/>
    </location>
</feature>
<evidence type="ECO:0000256" key="1">
    <source>
        <dbReference type="ARBA" id="ARBA00004613"/>
    </source>
</evidence>
<dbReference type="InterPro" id="IPR035940">
    <property type="entry name" value="CAP_sf"/>
</dbReference>
<protein>
    <recommendedName>
        <fullName evidence="4">SCP domain-containing protein</fullName>
    </recommendedName>
</protein>
<keyword evidence="6" id="KW-1185">Reference proteome</keyword>
<dbReference type="GO" id="GO:0005576">
    <property type="term" value="C:extracellular region"/>
    <property type="evidence" value="ECO:0007669"/>
    <property type="project" value="UniProtKB-SubCell"/>
</dbReference>
<dbReference type="InterPro" id="IPR001283">
    <property type="entry name" value="CRISP-related"/>
</dbReference>
<dbReference type="Pfam" id="PF00188">
    <property type="entry name" value="CAP"/>
    <property type="match status" value="1"/>
</dbReference>
<dbReference type="InterPro" id="IPR014044">
    <property type="entry name" value="CAP_dom"/>
</dbReference>
<keyword evidence="3" id="KW-0732">Signal</keyword>
<accession>A0A9P0B9L6</accession>
<evidence type="ECO:0000259" key="4">
    <source>
        <dbReference type="SMART" id="SM00198"/>
    </source>
</evidence>
<gene>
    <name evidence="5" type="ORF">MELIAE_LOCUS8690</name>
</gene>
<evidence type="ECO:0000256" key="2">
    <source>
        <dbReference type="ARBA" id="ARBA00022525"/>
    </source>
</evidence>
<keyword evidence="2" id="KW-0964">Secreted</keyword>
<dbReference type="EMBL" id="OV121136">
    <property type="protein sequence ID" value="CAH0558154.1"/>
    <property type="molecule type" value="Genomic_DNA"/>
</dbReference>
<sequence length="291" mass="32964">MNKLILIIIFFNYSATSLDYKMYCDELFCKDKKSNHTVCLRKDVQCRPIENCKTLPMTRELRQVVVDQHNEMRNRFASGKDVYHNQPNAASNLMVINYDLELEEVVKCHLNTCTFDHDVCRKTKKFSTVGQNTFKGNGLFNPYKINKAMMAWYSEIKNVEPERYIKYTLAKPNAPETGHFTQLVWSKSEFIGCTASTDGTILYFGCNYGPAGNVDGVRTVKWGTPCSECPNKLKCNSKYKSLCGDLLAIPDPPGTKPGASSLSTFAPSLKNCKNKTYFALVLLLYAIIVFI</sequence>
<dbReference type="OrthoDB" id="414826at2759"/>
<dbReference type="Proteomes" id="UP001154078">
    <property type="component" value="Chromosome 5"/>
</dbReference>
<evidence type="ECO:0000313" key="6">
    <source>
        <dbReference type="Proteomes" id="UP001154078"/>
    </source>
</evidence>
<dbReference type="PRINTS" id="PR00837">
    <property type="entry name" value="V5TPXLIKE"/>
</dbReference>
<organism evidence="5 6">
    <name type="scientific">Brassicogethes aeneus</name>
    <name type="common">Rape pollen beetle</name>
    <name type="synonym">Meligethes aeneus</name>
    <dbReference type="NCBI Taxonomy" id="1431903"/>
    <lineage>
        <taxon>Eukaryota</taxon>
        <taxon>Metazoa</taxon>
        <taxon>Ecdysozoa</taxon>
        <taxon>Arthropoda</taxon>
        <taxon>Hexapoda</taxon>
        <taxon>Insecta</taxon>
        <taxon>Pterygota</taxon>
        <taxon>Neoptera</taxon>
        <taxon>Endopterygota</taxon>
        <taxon>Coleoptera</taxon>
        <taxon>Polyphaga</taxon>
        <taxon>Cucujiformia</taxon>
        <taxon>Nitidulidae</taxon>
        <taxon>Meligethinae</taxon>
        <taxon>Brassicogethes</taxon>
    </lineage>
</organism>
<dbReference type="PANTHER" id="PTHR10334">
    <property type="entry name" value="CYSTEINE-RICH SECRETORY PROTEIN-RELATED"/>
    <property type="match status" value="1"/>
</dbReference>
<dbReference type="SUPFAM" id="SSF55797">
    <property type="entry name" value="PR-1-like"/>
    <property type="match status" value="1"/>
</dbReference>
<dbReference type="PROSITE" id="PS01009">
    <property type="entry name" value="CRISP_1"/>
    <property type="match status" value="1"/>
</dbReference>
<dbReference type="AlphaFoldDB" id="A0A9P0B9L6"/>
<evidence type="ECO:0000313" key="5">
    <source>
        <dbReference type="EMBL" id="CAH0558154.1"/>
    </source>
</evidence>
<dbReference type="Gene3D" id="3.40.33.10">
    <property type="entry name" value="CAP"/>
    <property type="match status" value="1"/>
</dbReference>
<feature type="chain" id="PRO_5040351230" description="SCP domain-containing protein" evidence="3">
    <location>
        <begin position="18"/>
        <end position="291"/>
    </location>
</feature>
<name>A0A9P0B9L6_BRAAE</name>
<dbReference type="PROSITE" id="PS01010">
    <property type="entry name" value="CRISP_2"/>
    <property type="match status" value="1"/>
</dbReference>
<evidence type="ECO:0000256" key="3">
    <source>
        <dbReference type="SAM" id="SignalP"/>
    </source>
</evidence>
<dbReference type="PRINTS" id="PR00838">
    <property type="entry name" value="V5ALLERGEN"/>
</dbReference>
<feature type="signal peptide" evidence="3">
    <location>
        <begin position="1"/>
        <end position="17"/>
    </location>
</feature>
<dbReference type="InterPro" id="IPR018244">
    <property type="entry name" value="Allrgn_V5/Tpx1_CS"/>
</dbReference>
<comment type="subcellular location">
    <subcellularLocation>
        <location evidence="1">Secreted</location>
    </subcellularLocation>
</comment>
<dbReference type="SMART" id="SM00198">
    <property type="entry name" value="SCP"/>
    <property type="match status" value="1"/>
</dbReference>
<reference evidence="5" key="1">
    <citation type="submission" date="2021-12" db="EMBL/GenBank/DDBJ databases">
        <authorList>
            <person name="King R."/>
        </authorList>
    </citation>
    <scope>NUCLEOTIDE SEQUENCE</scope>
</reference>
<proteinExistence type="predicted"/>
<dbReference type="InterPro" id="IPR002413">
    <property type="entry name" value="V5_allergen-like"/>
</dbReference>